<evidence type="ECO:0000313" key="2">
    <source>
        <dbReference type="EMBL" id="CAA9259429.1"/>
    </source>
</evidence>
<feature type="non-terminal residue" evidence="2">
    <location>
        <position position="76"/>
    </location>
</feature>
<feature type="compositionally biased region" description="Basic residues" evidence="1">
    <location>
        <begin position="1"/>
        <end position="10"/>
    </location>
</feature>
<sequence length="76" mass="8948">ETVPRVRHSLSGRVPGRSDHHRKPEWRHDRVPPGDATDRRRPNHRPERHDHSGDSRAALQLRRAPRPEGDPRDHRI</sequence>
<organism evidence="2">
    <name type="scientific">uncultured Chthoniobacterales bacterium</name>
    <dbReference type="NCBI Taxonomy" id="1836801"/>
    <lineage>
        <taxon>Bacteria</taxon>
        <taxon>Pseudomonadati</taxon>
        <taxon>Verrucomicrobiota</taxon>
        <taxon>Spartobacteria</taxon>
        <taxon>Chthoniobacterales</taxon>
        <taxon>environmental samples</taxon>
    </lineage>
</organism>
<reference evidence="2" key="1">
    <citation type="submission" date="2020-02" db="EMBL/GenBank/DDBJ databases">
        <authorList>
            <person name="Meier V. D."/>
        </authorList>
    </citation>
    <scope>NUCLEOTIDE SEQUENCE</scope>
    <source>
        <strain evidence="2">AVDCRST_MAG42</strain>
    </source>
</reference>
<feature type="non-terminal residue" evidence="2">
    <location>
        <position position="1"/>
    </location>
</feature>
<evidence type="ECO:0000256" key="1">
    <source>
        <dbReference type="SAM" id="MobiDB-lite"/>
    </source>
</evidence>
<feature type="compositionally biased region" description="Basic and acidic residues" evidence="1">
    <location>
        <begin position="65"/>
        <end position="76"/>
    </location>
</feature>
<proteinExistence type="predicted"/>
<name>A0A6J4ITY6_9BACT</name>
<dbReference type="AlphaFoldDB" id="A0A6J4ITY6"/>
<feature type="region of interest" description="Disordered" evidence="1">
    <location>
        <begin position="1"/>
        <end position="76"/>
    </location>
</feature>
<dbReference type="EMBL" id="CADCTA010000093">
    <property type="protein sequence ID" value="CAA9259429.1"/>
    <property type="molecule type" value="Genomic_DNA"/>
</dbReference>
<gene>
    <name evidence="2" type="ORF">AVDCRST_MAG42-2638</name>
</gene>
<protein>
    <submittedName>
        <fullName evidence="2">Uncharacterized protein</fullName>
    </submittedName>
</protein>
<accession>A0A6J4ITY6</accession>
<feature type="compositionally biased region" description="Basic and acidic residues" evidence="1">
    <location>
        <begin position="26"/>
        <end position="54"/>
    </location>
</feature>